<reference evidence="2 3" key="1">
    <citation type="submission" date="2019-05" db="EMBL/GenBank/DDBJ databases">
        <title>Another draft genome of Portunus trituberculatus and its Hox gene families provides insights of decapod evolution.</title>
        <authorList>
            <person name="Jeong J.-H."/>
            <person name="Song I."/>
            <person name="Kim S."/>
            <person name="Choi T."/>
            <person name="Kim D."/>
            <person name="Ryu S."/>
            <person name="Kim W."/>
        </authorList>
    </citation>
    <scope>NUCLEOTIDE SEQUENCE [LARGE SCALE GENOMIC DNA]</scope>
    <source>
        <tissue evidence="2">Muscle</tissue>
    </source>
</reference>
<name>A0A5B7DTH2_PORTR</name>
<sequence>MLASTERQGAAEHKAGHERQPRQVTEAIKRRQKTSMEERPRAAPSCPPVYPAGEFTIFGLLSFIRRPPAPCSCKVARPSTSSLLRPPSPRLISCAFLLQCVVALGFTTPASFPGHPDQGTEGELRTGRRRQDCRYYLRKCLGTTIH</sequence>
<evidence type="ECO:0000313" key="2">
    <source>
        <dbReference type="EMBL" id="MPC24718.1"/>
    </source>
</evidence>
<comment type="caution">
    <text evidence="2">The sequence shown here is derived from an EMBL/GenBank/DDBJ whole genome shotgun (WGS) entry which is preliminary data.</text>
</comment>
<keyword evidence="3" id="KW-1185">Reference proteome</keyword>
<evidence type="ECO:0000313" key="3">
    <source>
        <dbReference type="Proteomes" id="UP000324222"/>
    </source>
</evidence>
<organism evidence="2 3">
    <name type="scientific">Portunus trituberculatus</name>
    <name type="common">Swimming crab</name>
    <name type="synonym">Neptunus trituberculatus</name>
    <dbReference type="NCBI Taxonomy" id="210409"/>
    <lineage>
        <taxon>Eukaryota</taxon>
        <taxon>Metazoa</taxon>
        <taxon>Ecdysozoa</taxon>
        <taxon>Arthropoda</taxon>
        <taxon>Crustacea</taxon>
        <taxon>Multicrustacea</taxon>
        <taxon>Malacostraca</taxon>
        <taxon>Eumalacostraca</taxon>
        <taxon>Eucarida</taxon>
        <taxon>Decapoda</taxon>
        <taxon>Pleocyemata</taxon>
        <taxon>Brachyura</taxon>
        <taxon>Eubrachyura</taxon>
        <taxon>Portunoidea</taxon>
        <taxon>Portunidae</taxon>
        <taxon>Portuninae</taxon>
        <taxon>Portunus</taxon>
    </lineage>
</organism>
<gene>
    <name evidence="2" type="ORF">E2C01_017808</name>
</gene>
<dbReference type="Proteomes" id="UP000324222">
    <property type="component" value="Unassembled WGS sequence"/>
</dbReference>
<evidence type="ECO:0000256" key="1">
    <source>
        <dbReference type="SAM" id="MobiDB-lite"/>
    </source>
</evidence>
<dbReference type="AlphaFoldDB" id="A0A5B7DTH2"/>
<protein>
    <submittedName>
        <fullName evidence="2">Uncharacterized protein</fullName>
    </submittedName>
</protein>
<accession>A0A5B7DTH2</accession>
<feature type="compositionally biased region" description="Basic and acidic residues" evidence="1">
    <location>
        <begin position="9"/>
        <end position="21"/>
    </location>
</feature>
<proteinExistence type="predicted"/>
<feature type="region of interest" description="Disordered" evidence="1">
    <location>
        <begin position="1"/>
        <end position="45"/>
    </location>
</feature>
<dbReference type="EMBL" id="VSRR010001365">
    <property type="protein sequence ID" value="MPC24718.1"/>
    <property type="molecule type" value="Genomic_DNA"/>
</dbReference>